<evidence type="ECO:0000313" key="1">
    <source>
        <dbReference type="EMBL" id="OAY37310.1"/>
    </source>
</evidence>
<protein>
    <submittedName>
        <fullName evidence="1">Uncharacterized protein</fullName>
    </submittedName>
</protein>
<sequence>MMEGWHPHKAFSFIHQGHRLWSPPPYLWRWRLDLIVEVYHSLSQASSGSPPPSRPACVFIFDPRFDLLP</sequence>
<reference evidence="1" key="1">
    <citation type="submission" date="2016-02" db="EMBL/GenBank/DDBJ databases">
        <title>WGS assembly of Manihot esculenta.</title>
        <authorList>
            <person name="Bredeson J.V."/>
            <person name="Prochnik S.E."/>
            <person name="Lyons J.B."/>
            <person name="Schmutz J."/>
            <person name="Grimwood J."/>
            <person name="Vrebalov J."/>
            <person name="Bart R.S."/>
            <person name="Amuge T."/>
            <person name="Ferguson M.E."/>
            <person name="Green R."/>
            <person name="Putnam N."/>
            <person name="Stites J."/>
            <person name="Rounsley S."/>
            <person name="Rokhsar D.S."/>
        </authorList>
    </citation>
    <scope>NUCLEOTIDE SEQUENCE [LARGE SCALE GENOMIC DNA]</scope>
    <source>
        <tissue evidence="1">Leaf</tissue>
    </source>
</reference>
<name>A0A2C9UZV2_MANES</name>
<gene>
    <name evidence="1" type="ORF">MANES_11G091800</name>
</gene>
<accession>A0A2C9UZV2</accession>
<organism evidence="1">
    <name type="scientific">Manihot esculenta</name>
    <name type="common">Cassava</name>
    <name type="synonym">Jatropha manihot</name>
    <dbReference type="NCBI Taxonomy" id="3983"/>
    <lineage>
        <taxon>Eukaryota</taxon>
        <taxon>Viridiplantae</taxon>
        <taxon>Streptophyta</taxon>
        <taxon>Embryophyta</taxon>
        <taxon>Tracheophyta</taxon>
        <taxon>Spermatophyta</taxon>
        <taxon>Magnoliopsida</taxon>
        <taxon>eudicotyledons</taxon>
        <taxon>Gunneridae</taxon>
        <taxon>Pentapetalae</taxon>
        <taxon>rosids</taxon>
        <taxon>fabids</taxon>
        <taxon>Malpighiales</taxon>
        <taxon>Euphorbiaceae</taxon>
        <taxon>Crotonoideae</taxon>
        <taxon>Manihoteae</taxon>
        <taxon>Manihot</taxon>
    </lineage>
</organism>
<dbReference type="EMBL" id="CM004397">
    <property type="protein sequence ID" value="OAY37310.1"/>
    <property type="molecule type" value="Genomic_DNA"/>
</dbReference>
<proteinExistence type="predicted"/>
<dbReference type="AlphaFoldDB" id="A0A2C9UZV2"/>